<dbReference type="InterPro" id="IPR015943">
    <property type="entry name" value="WD40/YVTN_repeat-like_dom_sf"/>
</dbReference>
<accession>A0A6N1NQM9</accession>
<proteinExistence type="predicted"/>
<dbReference type="Gene3D" id="2.130.10.10">
    <property type="entry name" value="YVTN repeat-like/Quinoprotein amine dehydrogenase"/>
    <property type="match status" value="1"/>
</dbReference>
<dbReference type="EMBL" id="KY523104">
    <property type="protein sequence ID" value="QKU34967.1"/>
    <property type="molecule type" value="Genomic_DNA"/>
</dbReference>
<dbReference type="GeneID" id="80518384"/>
<dbReference type="Pfam" id="PF17963">
    <property type="entry name" value="Big_9"/>
    <property type="match status" value="1"/>
</dbReference>
<protein>
    <submittedName>
        <fullName evidence="1">Uncharacterized protein</fullName>
    </submittedName>
</protein>
<organism evidence="1">
    <name type="scientific">Tupanvirus soda lake</name>
    <dbReference type="NCBI Taxonomy" id="2126985"/>
    <lineage>
        <taxon>Viruses</taxon>
        <taxon>Varidnaviria</taxon>
        <taxon>Bamfordvirae</taxon>
        <taxon>Nucleocytoviricota</taxon>
        <taxon>Megaviricetes</taxon>
        <taxon>Imitervirales</taxon>
        <taxon>Mimiviridae</taxon>
        <taxon>Megamimivirinae</taxon>
        <taxon>Tupanvirus</taxon>
        <taxon>Tupanvirus salinum</taxon>
    </lineage>
</organism>
<dbReference type="RefSeq" id="YP_010781620.1">
    <property type="nucleotide sequence ID" value="NC_075039.1"/>
</dbReference>
<evidence type="ECO:0000313" key="1">
    <source>
        <dbReference type="EMBL" id="QKU34967.1"/>
    </source>
</evidence>
<reference evidence="1" key="1">
    <citation type="submission" date="2017-01" db="EMBL/GenBank/DDBJ databases">
        <authorList>
            <person name="Assis F.L."/>
            <person name="Abrahao J.S."/>
            <person name="Silva L."/>
            <person name="Khalil J.B."/>
            <person name="Rodrigues R."/>
            <person name="Silva L.S."/>
            <person name="Arantes T."/>
            <person name="Boratto P."/>
            <person name="Andrade M."/>
            <person name="Kroon E.G."/>
            <person name="Ribeiro B."/>
            <person name="Bergier I."/>
            <person name="Seligmann H."/>
            <person name="Ghigo E."/>
            <person name="Colson P."/>
            <person name="Levasseur A."/>
            <person name="Raoult D."/>
            <person name="Scola B.L."/>
        </authorList>
    </citation>
    <scope>NUCLEOTIDE SEQUENCE</scope>
    <source>
        <strain evidence="1">Soda lake</strain>
    </source>
</reference>
<sequence>MSNKCYHSCRSYQTNGHNYCVHNNYPQYVYPNIPPQFCLMNCPDTNICQKGDKGDMGIQGLPGPQGIPGPIGPKGEPGDPATQVIANVDYLEIPVGTEGTINVLANDIIPAGVASVIISAPPNPNTEGTVAFVGDPTNGEIIFTPAPGFTGTATFGYQVTDNNGITVSAIVKINVDTSYSAEPRLLFIGSSNEVNIMDPLTGTFAPIVTLARSATELASNRDDAILYYANAGDNNIYIHDYILGTETVLLNYNTDLGFVGTVASMGFDQVRDFLYVGFQSGSQILKIAVNPYDRYGTGTQTYTASIIPLGVTGFVEEITVEPETGYIIASVRSGNTTILYKIDPITATILASQDTGVFSAHASFANDNNIYVDLGGNPSTIHLVNKSTLAIGPALSNFLAPLTDFAEPLYNM</sequence>
<name>A0A6N1NQM9_9VIRU</name>
<dbReference type="KEGG" id="vg:80518384"/>
<dbReference type="SUPFAM" id="SSF101908">
    <property type="entry name" value="Putative isomerase YbhE"/>
    <property type="match status" value="1"/>
</dbReference>
<dbReference type="Gene3D" id="1.20.5.320">
    <property type="entry name" value="6-Phosphogluconate Dehydrogenase, domain 3"/>
    <property type="match status" value="1"/>
</dbReference>
<reference evidence="1" key="2">
    <citation type="journal article" date="2018" name="Nat. Commun.">
        <title>Tailed giant Tupanvirus possesses the most complete translational apparatus of the known virosphere.</title>
        <authorList>
            <person name="Abrahao J."/>
            <person name="Silva L."/>
            <person name="Silva L.S."/>
            <person name="Khalil J.Y.B."/>
            <person name="Rodrigues R."/>
            <person name="Arantes T."/>
            <person name="Assis F."/>
            <person name="Boratto P."/>
            <person name="Andrade M."/>
            <person name="Kroon E.G."/>
            <person name="Ribeiro B."/>
            <person name="Bergier I."/>
            <person name="Seligmann H."/>
            <person name="Ghigo E."/>
            <person name="Colson P."/>
            <person name="Levasseur A."/>
            <person name="Kroemer G."/>
            <person name="Raoult D."/>
            <person name="La Scola B."/>
        </authorList>
    </citation>
    <scope>NUCLEOTIDE SEQUENCE [LARGE SCALE GENOMIC DNA]</scope>
    <source>
        <strain evidence="1">Soda lake</strain>
    </source>
</reference>